<reference evidence="5" key="1">
    <citation type="submission" date="2021-11" db="EMBL/GenBank/DDBJ databases">
        <authorList>
            <person name="Qingchun L."/>
            <person name="Dong Z."/>
            <person name="Zongwei Q."/>
            <person name="Jia Z."/>
            <person name="Duotao L."/>
        </authorList>
    </citation>
    <scope>NUCLEOTIDE SEQUENCE</scope>
    <source>
        <strain evidence="5">WLY-B-L2</strain>
    </source>
</reference>
<dbReference type="PROSITE" id="PS51337">
    <property type="entry name" value="B12_BINDING_NTER"/>
    <property type="match status" value="1"/>
</dbReference>
<dbReference type="InterPro" id="IPR050554">
    <property type="entry name" value="Met_Synthase/Corrinoid"/>
</dbReference>
<dbReference type="Gene3D" id="1.10.1240.10">
    <property type="entry name" value="Methionine synthase domain"/>
    <property type="match status" value="1"/>
</dbReference>
<dbReference type="Gene3D" id="3.40.50.280">
    <property type="entry name" value="Cobalamin-binding domain"/>
    <property type="match status" value="1"/>
</dbReference>
<dbReference type="PANTHER" id="PTHR45833:SF1">
    <property type="entry name" value="METHIONINE SYNTHASE"/>
    <property type="match status" value="1"/>
</dbReference>
<keyword evidence="6" id="KW-1185">Reference proteome</keyword>
<comment type="caution">
    <text evidence="5">The sequence shown here is derived from an EMBL/GenBank/DDBJ whole genome shotgun (WGS) entry which is preliminary data.</text>
</comment>
<dbReference type="InterPro" id="IPR036724">
    <property type="entry name" value="Cobalamin-bd_sf"/>
</dbReference>
<dbReference type="SMART" id="SM01018">
    <property type="entry name" value="B12-binding_2"/>
    <property type="match status" value="1"/>
</dbReference>
<gene>
    <name evidence="5" type="ORF">LN736_00390</name>
</gene>
<dbReference type="Pfam" id="PF02607">
    <property type="entry name" value="B12-binding_2"/>
    <property type="match status" value="1"/>
</dbReference>
<organism evidence="5 6">
    <name type="scientific">Clostridium aromativorans</name>
    <dbReference type="NCBI Taxonomy" id="2836848"/>
    <lineage>
        <taxon>Bacteria</taxon>
        <taxon>Bacillati</taxon>
        <taxon>Bacillota</taxon>
        <taxon>Clostridia</taxon>
        <taxon>Eubacteriales</taxon>
        <taxon>Clostridiaceae</taxon>
        <taxon>Clostridium</taxon>
    </lineage>
</organism>
<proteinExistence type="predicted"/>
<dbReference type="PROSITE" id="PS51332">
    <property type="entry name" value="B12_BINDING"/>
    <property type="match status" value="1"/>
</dbReference>
<feature type="domain" description="B12-binding" evidence="3">
    <location>
        <begin position="87"/>
        <end position="214"/>
    </location>
</feature>
<evidence type="ECO:0000256" key="2">
    <source>
        <dbReference type="ARBA" id="ARBA00023285"/>
    </source>
</evidence>
<dbReference type="PANTHER" id="PTHR45833">
    <property type="entry name" value="METHIONINE SYNTHASE"/>
    <property type="match status" value="1"/>
</dbReference>
<accession>A0ABS8N0L1</accession>
<dbReference type="InterPro" id="IPR006158">
    <property type="entry name" value="Cobalamin-bd"/>
</dbReference>
<dbReference type="EMBL" id="JAJJPB010000001">
    <property type="protein sequence ID" value="MCC9293332.1"/>
    <property type="molecule type" value="Genomic_DNA"/>
</dbReference>
<protein>
    <submittedName>
        <fullName evidence="5">Corrinoid protein</fullName>
    </submittedName>
</protein>
<dbReference type="RefSeq" id="WP_229980399.1">
    <property type="nucleotide sequence ID" value="NZ_JAJJPB010000001.1"/>
</dbReference>
<evidence type="ECO:0000256" key="1">
    <source>
        <dbReference type="ARBA" id="ARBA00022723"/>
    </source>
</evidence>
<evidence type="ECO:0000259" key="3">
    <source>
        <dbReference type="PROSITE" id="PS51332"/>
    </source>
</evidence>
<keyword evidence="1" id="KW-0479">Metal-binding</keyword>
<dbReference type="SUPFAM" id="SSF52242">
    <property type="entry name" value="Cobalamin (vitamin B12)-binding domain"/>
    <property type="match status" value="1"/>
</dbReference>
<evidence type="ECO:0000313" key="6">
    <source>
        <dbReference type="Proteomes" id="UP001165422"/>
    </source>
</evidence>
<sequence>MNLEELSLYVQEGNLKKTKEFVLQLIKEKISAKKILDEALIAAMEQVGIKFKNNEIYVPEMLIAAKAMSAGLKILEPILTESGIKPIGTVVIGTVKGDLHDIGKNLVKMMMQGAGIKVHDLGVDVSPEVFVEKAAEVNADIVGISALLTTTMPSIGEVIKNFKANGVRDRYVFMIGGAPVTDSYAKQVDADIYMPDAATAAEAAKDILIKKYLS</sequence>
<dbReference type="SUPFAM" id="SSF47644">
    <property type="entry name" value="Methionine synthase domain"/>
    <property type="match status" value="1"/>
</dbReference>
<dbReference type="Proteomes" id="UP001165422">
    <property type="component" value="Unassembled WGS sequence"/>
</dbReference>
<evidence type="ECO:0000313" key="5">
    <source>
        <dbReference type="EMBL" id="MCC9293332.1"/>
    </source>
</evidence>
<feature type="domain" description="B12-binding N-terminal" evidence="4">
    <location>
        <begin position="1"/>
        <end position="87"/>
    </location>
</feature>
<name>A0ABS8N0L1_9CLOT</name>
<keyword evidence="2" id="KW-0170">Cobalt</keyword>
<evidence type="ECO:0000259" key="4">
    <source>
        <dbReference type="PROSITE" id="PS51337"/>
    </source>
</evidence>
<dbReference type="CDD" id="cd02070">
    <property type="entry name" value="corrinoid_protein_B12-BD"/>
    <property type="match status" value="1"/>
</dbReference>
<dbReference type="Pfam" id="PF02310">
    <property type="entry name" value="B12-binding"/>
    <property type="match status" value="1"/>
</dbReference>
<dbReference type="InterPro" id="IPR003759">
    <property type="entry name" value="Cbl-bd_cap"/>
</dbReference>
<dbReference type="InterPro" id="IPR036594">
    <property type="entry name" value="Meth_synthase_dom"/>
</dbReference>